<dbReference type="InterPro" id="IPR004898">
    <property type="entry name" value="Pectate_lyase_PlyH/PlyE-like"/>
</dbReference>
<comment type="similarity">
    <text evidence="4 10">Belongs to the polysaccharide lyase 3 family.</text>
</comment>
<protein>
    <recommendedName>
        <fullName evidence="10">Pectate lyase</fullName>
        <ecNumber evidence="10">4.2.2.2</ecNumber>
    </recommendedName>
</protein>
<sequence length="249" mass="25538">MPSKLFSVLATAALASAATTNTALQTTFPKSSGTTALAAVKTIAAGATFDGGMYQWDRSPSTCNGQAEGGDADAVFVLESGATLSNVVIGPNNGEGVHCKGTCTLNNVWWTDVCEDAATFKQTSGTSYVNGGGARNADDKVLQHNGGGTVAVKNFYVSNVGKVYRSCGNCGTQYARHSTFSNIKVDDASVVAGVNSNYGDTTYIHDSCILSSSLCWEYNGNDDGDEPTKIGSGPTGTACTTAAVKTTGC</sequence>
<dbReference type="GO" id="GO:0030570">
    <property type="term" value="F:pectate lyase activity"/>
    <property type="evidence" value="ECO:0007669"/>
    <property type="project" value="UniProtKB-UniRule"/>
</dbReference>
<evidence type="ECO:0000256" key="4">
    <source>
        <dbReference type="ARBA" id="ARBA00006463"/>
    </source>
</evidence>
<accession>A0AAN6S405</accession>
<keyword evidence="6 10" id="KW-0732">Signal</keyword>
<comment type="function">
    <text evidence="9 10">Pectinolytic enzyme consist of four classes of enzymes: pectin lyase, polygalacturonase, pectin methylesterase and rhamnogalacturonase. Among pectinolytic enzymes, pectin lyase is the most important in depolymerization of pectin, since it cleaves internal glycosidic bonds of highly methylated pectins. Favors pectate, the anion, over pectin, the methyl ester.</text>
</comment>
<evidence type="ECO:0000313" key="12">
    <source>
        <dbReference type="Proteomes" id="UP001303473"/>
    </source>
</evidence>
<feature type="signal peptide" evidence="10">
    <location>
        <begin position="1"/>
        <end position="17"/>
    </location>
</feature>
<evidence type="ECO:0000256" key="10">
    <source>
        <dbReference type="RuleBase" id="RU367009"/>
    </source>
</evidence>
<evidence type="ECO:0000256" key="9">
    <source>
        <dbReference type="ARBA" id="ARBA00025679"/>
    </source>
</evidence>
<dbReference type="EMBL" id="MU853808">
    <property type="protein sequence ID" value="KAK3939635.1"/>
    <property type="molecule type" value="Genomic_DNA"/>
</dbReference>
<comment type="caution">
    <text evidence="11">The sequence shown here is derived from an EMBL/GenBank/DDBJ whole genome shotgun (WGS) entry which is preliminary data.</text>
</comment>
<comment type="catalytic activity">
    <reaction evidence="1 10">
        <text>Eliminative cleavage of (1-&gt;4)-alpha-D-galacturonan to give oligosaccharides with 4-deoxy-alpha-D-galact-4-enuronosyl groups at their non-reducing ends.</text>
        <dbReference type="EC" id="4.2.2.2"/>
    </reaction>
</comment>
<evidence type="ECO:0000313" key="11">
    <source>
        <dbReference type="EMBL" id="KAK3939635.1"/>
    </source>
</evidence>
<reference evidence="12" key="1">
    <citation type="journal article" date="2023" name="Mol. Phylogenet. Evol.">
        <title>Genome-scale phylogeny and comparative genomics of the fungal order Sordariales.</title>
        <authorList>
            <person name="Hensen N."/>
            <person name="Bonometti L."/>
            <person name="Westerberg I."/>
            <person name="Brannstrom I.O."/>
            <person name="Guillou S."/>
            <person name="Cros-Aarteil S."/>
            <person name="Calhoun S."/>
            <person name="Haridas S."/>
            <person name="Kuo A."/>
            <person name="Mondo S."/>
            <person name="Pangilinan J."/>
            <person name="Riley R."/>
            <person name="LaButti K."/>
            <person name="Andreopoulos B."/>
            <person name="Lipzen A."/>
            <person name="Chen C."/>
            <person name="Yan M."/>
            <person name="Daum C."/>
            <person name="Ng V."/>
            <person name="Clum A."/>
            <person name="Steindorff A."/>
            <person name="Ohm R.A."/>
            <person name="Martin F."/>
            <person name="Silar P."/>
            <person name="Natvig D.O."/>
            <person name="Lalanne C."/>
            <person name="Gautier V."/>
            <person name="Ament-Velasquez S.L."/>
            <person name="Kruys A."/>
            <person name="Hutchinson M.I."/>
            <person name="Powell A.J."/>
            <person name="Barry K."/>
            <person name="Miller A.N."/>
            <person name="Grigoriev I.V."/>
            <person name="Debuchy R."/>
            <person name="Gladieux P."/>
            <person name="Hiltunen Thoren M."/>
            <person name="Johannesson H."/>
        </authorList>
    </citation>
    <scope>NUCLEOTIDE SEQUENCE [LARGE SCALE GENOMIC DNA]</scope>
    <source>
        <strain evidence="12">CBS 340.73</strain>
    </source>
</reference>
<evidence type="ECO:0000256" key="6">
    <source>
        <dbReference type="ARBA" id="ARBA00022729"/>
    </source>
</evidence>
<keyword evidence="5 10" id="KW-0964">Secreted</keyword>
<comment type="cofactor">
    <cofactor evidence="2 10">
        <name>Ca(2+)</name>
        <dbReference type="ChEBI" id="CHEBI:29108"/>
    </cofactor>
</comment>
<evidence type="ECO:0000256" key="8">
    <source>
        <dbReference type="ARBA" id="ARBA00023239"/>
    </source>
</evidence>
<keyword evidence="8 10" id="KW-0456">Lyase</keyword>
<evidence type="ECO:0000256" key="2">
    <source>
        <dbReference type="ARBA" id="ARBA00001913"/>
    </source>
</evidence>
<gene>
    <name evidence="11" type="ORF">QBC46DRAFT_459551</name>
</gene>
<dbReference type="GO" id="GO:0045490">
    <property type="term" value="P:pectin catabolic process"/>
    <property type="evidence" value="ECO:0007669"/>
    <property type="project" value="TreeGrafter"/>
</dbReference>
<evidence type="ECO:0000256" key="5">
    <source>
        <dbReference type="ARBA" id="ARBA00022525"/>
    </source>
</evidence>
<dbReference type="Pfam" id="PF03211">
    <property type="entry name" value="Pectate_lyase"/>
    <property type="match status" value="1"/>
</dbReference>
<evidence type="ECO:0000256" key="7">
    <source>
        <dbReference type="ARBA" id="ARBA00022837"/>
    </source>
</evidence>
<evidence type="ECO:0000256" key="3">
    <source>
        <dbReference type="ARBA" id="ARBA00004613"/>
    </source>
</evidence>
<dbReference type="GO" id="GO:0005576">
    <property type="term" value="C:extracellular region"/>
    <property type="evidence" value="ECO:0007669"/>
    <property type="project" value="UniProtKB-SubCell"/>
</dbReference>
<proteinExistence type="inferred from homology"/>
<dbReference type="InterPro" id="IPR012334">
    <property type="entry name" value="Pectin_lyas_fold"/>
</dbReference>
<dbReference type="EC" id="4.2.2.2" evidence="10"/>
<comment type="subcellular location">
    <subcellularLocation>
        <location evidence="3 10">Secreted</location>
    </subcellularLocation>
</comment>
<dbReference type="InterPro" id="IPR011050">
    <property type="entry name" value="Pectin_lyase_fold/virulence"/>
</dbReference>
<dbReference type="AlphaFoldDB" id="A0AAN6S405"/>
<feature type="chain" id="PRO_5042673168" description="Pectate lyase" evidence="10">
    <location>
        <begin position="18"/>
        <end position="249"/>
    </location>
</feature>
<evidence type="ECO:0000256" key="1">
    <source>
        <dbReference type="ARBA" id="ARBA00000695"/>
    </source>
</evidence>
<dbReference type="PANTHER" id="PTHR33407:SF9">
    <property type="entry name" value="PECTATE LYASE F-RELATED"/>
    <property type="match status" value="1"/>
</dbReference>
<organism evidence="11 12">
    <name type="scientific">Diplogelasinospora grovesii</name>
    <dbReference type="NCBI Taxonomy" id="303347"/>
    <lineage>
        <taxon>Eukaryota</taxon>
        <taxon>Fungi</taxon>
        <taxon>Dikarya</taxon>
        <taxon>Ascomycota</taxon>
        <taxon>Pezizomycotina</taxon>
        <taxon>Sordariomycetes</taxon>
        <taxon>Sordariomycetidae</taxon>
        <taxon>Sordariales</taxon>
        <taxon>Diplogelasinosporaceae</taxon>
        <taxon>Diplogelasinospora</taxon>
    </lineage>
</organism>
<keyword evidence="12" id="KW-1185">Reference proteome</keyword>
<dbReference type="SUPFAM" id="SSF51126">
    <property type="entry name" value="Pectin lyase-like"/>
    <property type="match status" value="1"/>
</dbReference>
<dbReference type="PANTHER" id="PTHR33407">
    <property type="entry name" value="PECTATE LYASE F-RELATED"/>
    <property type="match status" value="1"/>
</dbReference>
<dbReference type="Proteomes" id="UP001303473">
    <property type="component" value="Unassembled WGS sequence"/>
</dbReference>
<name>A0AAN6S405_9PEZI</name>
<dbReference type="Gene3D" id="2.160.20.10">
    <property type="entry name" value="Single-stranded right-handed beta-helix, Pectin lyase-like"/>
    <property type="match status" value="1"/>
</dbReference>
<keyword evidence="7 10" id="KW-0106">Calcium</keyword>